<name>I1CGQ4_RHIO9</name>
<evidence type="ECO:0000259" key="12">
    <source>
        <dbReference type="PROSITE" id="PS51846"/>
    </source>
</evidence>
<feature type="domain" description="CNNM transmembrane" evidence="12">
    <location>
        <begin position="1148"/>
        <end position="1334"/>
    </location>
</feature>
<dbReference type="InterPro" id="IPR045095">
    <property type="entry name" value="ACDP"/>
</dbReference>
<evidence type="ECO:0000259" key="10">
    <source>
        <dbReference type="PROSITE" id="PS50097"/>
    </source>
</evidence>
<feature type="region of interest" description="Disordered" evidence="8">
    <location>
        <begin position="759"/>
        <end position="783"/>
    </location>
</feature>
<evidence type="ECO:0000313" key="14">
    <source>
        <dbReference type="Proteomes" id="UP000009138"/>
    </source>
</evidence>
<dbReference type="Pfam" id="PF01595">
    <property type="entry name" value="CNNM"/>
    <property type="match status" value="1"/>
</dbReference>
<dbReference type="InterPro" id="IPR011333">
    <property type="entry name" value="SKP1/BTB/POZ_sf"/>
</dbReference>
<protein>
    <recommendedName>
        <fullName evidence="15">DUF21-domain-containing protein</fullName>
    </recommendedName>
</protein>
<dbReference type="InParanoid" id="I1CGQ4"/>
<feature type="domain" description="CBS" evidence="11">
    <location>
        <begin position="1419"/>
        <end position="1480"/>
    </location>
</feature>
<feature type="transmembrane region" description="Helical" evidence="9">
    <location>
        <begin position="1156"/>
        <end position="1177"/>
    </location>
</feature>
<evidence type="ECO:0000256" key="8">
    <source>
        <dbReference type="SAM" id="MobiDB-lite"/>
    </source>
</evidence>
<dbReference type="PANTHER" id="PTHR12064:SF97">
    <property type="entry name" value="METAL TRANSPORTER CNNM-5"/>
    <property type="match status" value="1"/>
</dbReference>
<dbReference type="eggNOG" id="KOG2118">
    <property type="taxonomic scope" value="Eukaryota"/>
</dbReference>
<dbReference type="GeneID" id="93619310"/>
<feature type="domain" description="CBS" evidence="11">
    <location>
        <begin position="1353"/>
        <end position="1415"/>
    </location>
</feature>
<dbReference type="EMBL" id="CH476741">
    <property type="protein sequence ID" value="EIE87634.1"/>
    <property type="molecule type" value="Genomic_DNA"/>
</dbReference>
<keyword evidence="2 7" id="KW-0812">Transmembrane</keyword>
<feature type="transmembrane region" description="Helical" evidence="9">
    <location>
        <begin position="1211"/>
        <end position="1232"/>
    </location>
</feature>
<evidence type="ECO:0000256" key="1">
    <source>
        <dbReference type="ARBA" id="ARBA00004141"/>
    </source>
</evidence>
<evidence type="ECO:0000259" key="11">
    <source>
        <dbReference type="PROSITE" id="PS51371"/>
    </source>
</evidence>
<evidence type="ECO:0000256" key="6">
    <source>
        <dbReference type="PROSITE-ProRule" id="PRU00703"/>
    </source>
</evidence>
<gene>
    <name evidence="13" type="ORF">RO3G_12345</name>
</gene>
<feature type="transmembrane region" description="Helical" evidence="9">
    <location>
        <begin position="1238"/>
        <end position="1258"/>
    </location>
</feature>
<dbReference type="InterPro" id="IPR044751">
    <property type="entry name" value="Ion_transp-like_CBS"/>
</dbReference>
<dbReference type="FunFam" id="3.10.580.10:FF:000006">
    <property type="entry name" value="DUF21 and CBS domain protein"/>
    <property type="match status" value="1"/>
</dbReference>
<dbReference type="Gene3D" id="3.10.580.10">
    <property type="entry name" value="CBS-domain"/>
    <property type="match status" value="1"/>
</dbReference>
<accession>I1CGQ4</accession>
<evidence type="ECO:0000256" key="3">
    <source>
        <dbReference type="ARBA" id="ARBA00022737"/>
    </source>
</evidence>
<dbReference type="OMA" id="SHEYWRR"/>
<dbReference type="CDD" id="cd04590">
    <property type="entry name" value="CBS_pair_CorC_HlyC_assoc"/>
    <property type="match status" value="1"/>
</dbReference>
<dbReference type="GO" id="GO:0005737">
    <property type="term" value="C:cytoplasm"/>
    <property type="evidence" value="ECO:0007669"/>
    <property type="project" value="TreeGrafter"/>
</dbReference>
<evidence type="ECO:0000256" key="9">
    <source>
        <dbReference type="SAM" id="Phobius"/>
    </source>
</evidence>
<dbReference type="VEuPathDB" id="FungiDB:RO3G_12345"/>
<dbReference type="PANTHER" id="PTHR12064">
    <property type="entry name" value="METAL TRANSPORTER CNNM"/>
    <property type="match status" value="1"/>
</dbReference>
<dbReference type="RefSeq" id="XP_067523030.1">
    <property type="nucleotide sequence ID" value="XM_067666929.1"/>
</dbReference>
<dbReference type="InterPro" id="IPR000644">
    <property type="entry name" value="CBS_dom"/>
</dbReference>
<reference evidence="13 14" key="1">
    <citation type="journal article" date="2009" name="PLoS Genet.">
        <title>Genomic analysis of the basal lineage fungus Rhizopus oryzae reveals a whole-genome duplication.</title>
        <authorList>
            <person name="Ma L.-J."/>
            <person name="Ibrahim A.S."/>
            <person name="Skory C."/>
            <person name="Grabherr M.G."/>
            <person name="Burger G."/>
            <person name="Butler M."/>
            <person name="Elias M."/>
            <person name="Idnurm A."/>
            <person name="Lang B.F."/>
            <person name="Sone T."/>
            <person name="Abe A."/>
            <person name="Calvo S.E."/>
            <person name="Corrochano L.M."/>
            <person name="Engels R."/>
            <person name="Fu J."/>
            <person name="Hansberg W."/>
            <person name="Kim J.-M."/>
            <person name="Kodira C.D."/>
            <person name="Koehrsen M.J."/>
            <person name="Liu B."/>
            <person name="Miranda-Saavedra D."/>
            <person name="O'Leary S."/>
            <person name="Ortiz-Castellanos L."/>
            <person name="Poulter R."/>
            <person name="Rodriguez-Romero J."/>
            <person name="Ruiz-Herrera J."/>
            <person name="Shen Y.-Q."/>
            <person name="Zeng Q."/>
            <person name="Galagan J."/>
            <person name="Birren B.W."/>
            <person name="Cuomo C.A."/>
            <person name="Wickes B.L."/>
        </authorList>
    </citation>
    <scope>NUCLEOTIDE SEQUENCE [LARGE SCALE GENOMIC DNA]</scope>
    <source>
        <strain evidence="14">RA 99-880 / ATCC MYA-4621 / FGSC 9543 / NRRL 43880</strain>
    </source>
</reference>
<proteinExistence type="predicted"/>
<comment type="subcellular location">
    <subcellularLocation>
        <location evidence="1">Membrane</location>
        <topology evidence="1">Multi-pass membrane protein</topology>
    </subcellularLocation>
</comment>
<dbReference type="PROSITE" id="PS51846">
    <property type="entry name" value="CNNM"/>
    <property type="match status" value="1"/>
</dbReference>
<dbReference type="Proteomes" id="UP000009138">
    <property type="component" value="Unassembled WGS sequence"/>
</dbReference>
<evidence type="ECO:0000256" key="4">
    <source>
        <dbReference type="ARBA" id="ARBA00022989"/>
    </source>
</evidence>
<dbReference type="GO" id="GO:0010960">
    <property type="term" value="P:magnesium ion homeostasis"/>
    <property type="evidence" value="ECO:0007669"/>
    <property type="project" value="InterPro"/>
</dbReference>
<dbReference type="OrthoDB" id="5353557at2759"/>
<dbReference type="STRING" id="246409.I1CGQ4"/>
<dbReference type="InterPro" id="IPR000210">
    <property type="entry name" value="BTB/POZ_dom"/>
</dbReference>
<evidence type="ECO:0000313" key="13">
    <source>
        <dbReference type="EMBL" id="EIE87634.1"/>
    </source>
</evidence>
<evidence type="ECO:0000256" key="2">
    <source>
        <dbReference type="ARBA" id="ARBA00022692"/>
    </source>
</evidence>
<keyword evidence="6" id="KW-0129">CBS domain</keyword>
<dbReference type="GO" id="GO:0016020">
    <property type="term" value="C:membrane"/>
    <property type="evidence" value="ECO:0007669"/>
    <property type="project" value="UniProtKB-SubCell"/>
</dbReference>
<keyword evidence="14" id="KW-1185">Reference proteome</keyword>
<dbReference type="SUPFAM" id="SSF54631">
    <property type="entry name" value="CBS-domain pair"/>
    <property type="match status" value="1"/>
</dbReference>
<evidence type="ECO:0000256" key="5">
    <source>
        <dbReference type="ARBA" id="ARBA00023136"/>
    </source>
</evidence>
<dbReference type="Pfam" id="PF00651">
    <property type="entry name" value="BTB"/>
    <property type="match status" value="1"/>
</dbReference>
<keyword evidence="5 7" id="KW-0472">Membrane</keyword>
<sequence>MDSTQPTHLSLTVIYHSLKDPNSPNASQCRVNLASASVKVMDHTLRKWHHYAEGDHKKWSITRLIRCLDYMLTNGIKPSQHREAILTLDSFQSCLKWILHRLPEQDKDPVQLHSQVKFLSNLLEATDREPVVKLFRDFEGIEHLLSLACSDNSTSAIRFYCIRGLTAIQQFTETLLALHAPERLTSLLNRLISSEETEQAVMISRLLDQITIPKNNDYYYADKDDSWRELVYLWITLGDRYRDCVVHKRDALFKSQASLVYSLTNIIYKSASASSQARMELTEPSIQHKWFNLLVFLSQRWCHQRIFIEPDSSTMLPQEERTMLKLLNITLIVVNVLPQRQWYTIIVKNTVNLLTCFFMAFLCQGVLAERDVFLQWLDYQLCIEVDERGSAVDLETLDKHQRLLVFLLDIYIQYIQLFPNEGRRNLAPSLSGIITWCLKSFLLLLQSHGRLEESPLLPRLKKLVIFYLHNDKAIEVLASSPKTISQYIWLPTIDLAREGLVMIAGLTEEELSEINVKESTTLYKADRAFVSLELVAKVNARACERLVECNVLDLITFITAGLQWAPSLLTLYARFVRLMATLAGRSAFIRVRLRDESALFSKIKGLLNTAVLYRQQERDTAGPYSNMEGCYKLIKGCLLVITSFQYDEPSMRQWLSSNDGEVSAVSLILPIVFPWMERPHIRIADMQAIYSYLRTDEDLMALASYLLEHASSHPLCVRQVIEHELALPNLCKVTIDLLPRCSESQCIQDEKPDILMDMNDDNDDLKESEEAKSVPGEPSSSEKPLLMSHYALSIQGTSLRILEPRNNIRVPILSNAYTLYFQAVIQRPRLRGDHHKSICIHLYKHRMEDFQKLYRFAQTEDDSALKLHEMTAVAIGYAAIGASSAAEWNASLGLTGDDDNTNDELSRHAFGALCQMLVYNLEYEHDQENTNRLDTVITPLRRNAAAQVLEILALEFASLWSAQTVMAKDQGSFVFQPMNCIEEDMVMFVTDDGQKVIGNRALLRSVSPIFSALLSKDYVESEMSLIPLHDVTFHSLQGLIEIIHRMNAGEVDILDRWGYHFKYLAIFNCIERKSQDGNTISYRDMSNKRVYRNGARKFFMLIKQQHIGSIRTIMLTSISLISSVYGHPLSSYTNTPEANTEEPEIDYGSPEFYEKLVLIMGLVLLGGVFAGLTIGLMGMDETNLQVLIQTGSPNERKNAKKVLQLLERGKHWVLVTLLLSNVIVNETLPIILDGVLGGGWKAVVISTALIVIFGEVIPQSICVRYGLAIGAKTSGMVLCLMYVMYPIAYPTALLLDYFLGESHGTIYKKAGLKTLVSLHQSVNPSDVDALTEDEVTIIGAVLDLRSKPVSQIMTPIADVFTLSTDDILDETLINKILTAGYSRIPVHTPGDRVNFVGMLLTKKLITYDPEDAHPVKNFQISTLPETGPDTSCLDILNFFQEGKSHMALITSDPGGQSGALGVITLEDVIEELIGEEIIDETDVYVDGK</sequence>
<dbReference type="InterPro" id="IPR046342">
    <property type="entry name" value="CBS_dom_sf"/>
</dbReference>
<dbReference type="PROSITE" id="PS51371">
    <property type="entry name" value="CBS"/>
    <property type="match status" value="2"/>
</dbReference>
<evidence type="ECO:0008006" key="15">
    <source>
        <dbReference type="Google" id="ProtNLM"/>
    </source>
</evidence>
<dbReference type="Gene3D" id="3.30.710.10">
    <property type="entry name" value="Potassium Channel Kv1.1, Chain A"/>
    <property type="match status" value="1"/>
</dbReference>
<organism evidence="13 14">
    <name type="scientific">Rhizopus delemar (strain RA 99-880 / ATCC MYA-4621 / FGSC 9543 / NRRL 43880)</name>
    <name type="common">Mucormycosis agent</name>
    <name type="synonym">Rhizopus arrhizus var. delemar</name>
    <dbReference type="NCBI Taxonomy" id="246409"/>
    <lineage>
        <taxon>Eukaryota</taxon>
        <taxon>Fungi</taxon>
        <taxon>Fungi incertae sedis</taxon>
        <taxon>Mucoromycota</taxon>
        <taxon>Mucoromycotina</taxon>
        <taxon>Mucoromycetes</taxon>
        <taxon>Mucorales</taxon>
        <taxon>Mucorineae</taxon>
        <taxon>Rhizopodaceae</taxon>
        <taxon>Rhizopus</taxon>
    </lineage>
</organism>
<dbReference type="GO" id="GO:0030026">
    <property type="term" value="P:intracellular manganese ion homeostasis"/>
    <property type="evidence" value="ECO:0007669"/>
    <property type="project" value="TreeGrafter"/>
</dbReference>
<dbReference type="SUPFAM" id="SSF54695">
    <property type="entry name" value="POZ domain"/>
    <property type="match status" value="1"/>
</dbReference>
<keyword evidence="3" id="KW-0677">Repeat</keyword>
<feature type="domain" description="BTB" evidence="10">
    <location>
        <begin position="983"/>
        <end position="1055"/>
    </location>
</feature>
<evidence type="ECO:0000256" key="7">
    <source>
        <dbReference type="PROSITE-ProRule" id="PRU01193"/>
    </source>
</evidence>
<dbReference type="PROSITE" id="PS50097">
    <property type="entry name" value="BTB"/>
    <property type="match status" value="1"/>
</dbReference>
<dbReference type="InterPro" id="IPR002550">
    <property type="entry name" value="CNNM"/>
</dbReference>
<keyword evidence="4 7" id="KW-1133">Transmembrane helix</keyword>